<dbReference type="Gene3D" id="3.90.1300.10">
    <property type="entry name" value="Amidase signature (AS) domain"/>
    <property type="match status" value="1"/>
</dbReference>
<sequence>MEADSKSSRDVQSLLLADATTLAGMLAREEISSVELTTVCLQAIEHRNPQLNCYLHIDAGGAIAAAQASDARRAAGVPLSIFDGLTFAVKDNIDVAGMPTSNGLGYGAHAPRADRDAAVVAELRAAGMIPLGKLNMHEIALGATNDNYHWGRCENPLREGYTPGGSSGGSGAAVAAGLCALALGTDTMGSVRIPASYCGVAALKPGRGQWSLDGVTRLSHVLDSVGLLARSGRDLQALWKLPPVSHLPRAEEQAVLSLQTMRFAAMTLDSASDLDQEILTAFAQATSALAGQTASLEARDCIGMDFSGVRRAGLLMCEAEANVTFADELAQGQLFSLQLRKMLRWGAEQPAPALVRAQDTVQAAGEWLAQKLEGVDFLLTPTTPQAAFPFSEPAPVNQANLTSYVNMAGLAATSVPLGVTADGLPFGLQVIARAGDEQRLLAASVALENFLRATSAHTQDLENH</sequence>
<dbReference type="Proteomes" id="UP001224392">
    <property type="component" value="Unassembled WGS sequence"/>
</dbReference>
<keyword evidence="3" id="KW-1185">Reference proteome</keyword>
<dbReference type="InterPro" id="IPR036928">
    <property type="entry name" value="AS_sf"/>
</dbReference>
<comment type="caution">
    <text evidence="2">The sequence shown here is derived from an EMBL/GenBank/DDBJ whole genome shotgun (WGS) entry which is preliminary data.</text>
</comment>
<name>A0ABQ6LW97_9GAMM</name>
<reference evidence="2 3" key="1">
    <citation type="submission" date="2023-04" db="EMBL/GenBank/DDBJ databases">
        <title>Marinobulbifer ophiurae gen. nov., sp. Nov., isolate from tissue of brittle star Ophioplocus japonicus.</title>
        <authorList>
            <person name="Kawano K."/>
            <person name="Sawayama S."/>
            <person name="Nakagawa S."/>
        </authorList>
    </citation>
    <scope>NUCLEOTIDE SEQUENCE [LARGE SCALE GENOMIC DNA]</scope>
    <source>
        <strain evidence="2 3">NKW57</strain>
    </source>
</reference>
<evidence type="ECO:0000313" key="3">
    <source>
        <dbReference type="Proteomes" id="UP001224392"/>
    </source>
</evidence>
<protein>
    <submittedName>
        <fullName evidence="2">Amidase</fullName>
    </submittedName>
</protein>
<proteinExistence type="predicted"/>
<dbReference type="InterPro" id="IPR023631">
    <property type="entry name" value="Amidase_dom"/>
</dbReference>
<accession>A0ABQ6LW97</accession>
<organism evidence="2 3">
    <name type="scientific">Biformimicrobium ophioploci</name>
    <dbReference type="NCBI Taxonomy" id="3036711"/>
    <lineage>
        <taxon>Bacteria</taxon>
        <taxon>Pseudomonadati</taxon>
        <taxon>Pseudomonadota</taxon>
        <taxon>Gammaproteobacteria</taxon>
        <taxon>Cellvibrionales</taxon>
        <taxon>Microbulbiferaceae</taxon>
        <taxon>Biformimicrobium</taxon>
    </lineage>
</organism>
<dbReference type="PANTHER" id="PTHR11895:SF176">
    <property type="entry name" value="AMIDASE AMID-RELATED"/>
    <property type="match status" value="1"/>
</dbReference>
<evidence type="ECO:0000259" key="1">
    <source>
        <dbReference type="Pfam" id="PF01425"/>
    </source>
</evidence>
<gene>
    <name evidence="2" type="ORF">MNKW57_06130</name>
</gene>
<dbReference type="RefSeq" id="WP_285762795.1">
    <property type="nucleotide sequence ID" value="NZ_BSYJ01000001.1"/>
</dbReference>
<dbReference type="Pfam" id="PF01425">
    <property type="entry name" value="Amidase"/>
    <property type="match status" value="1"/>
</dbReference>
<dbReference type="SUPFAM" id="SSF75304">
    <property type="entry name" value="Amidase signature (AS) enzymes"/>
    <property type="match status" value="1"/>
</dbReference>
<dbReference type="InterPro" id="IPR000120">
    <property type="entry name" value="Amidase"/>
</dbReference>
<dbReference type="PANTHER" id="PTHR11895">
    <property type="entry name" value="TRANSAMIDASE"/>
    <property type="match status" value="1"/>
</dbReference>
<dbReference type="EMBL" id="BSYJ01000001">
    <property type="protein sequence ID" value="GMG86292.1"/>
    <property type="molecule type" value="Genomic_DNA"/>
</dbReference>
<evidence type="ECO:0000313" key="2">
    <source>
        <dbReference type="EMBL" id="GMG86292.1"/>
    </source>
</evidence>
<feature type="domain" description="Amidase" evidence="1">
    <location>
        <begin position="35"/>
        <end position="441"/>
    </location>
</feature>